<comment type="caution">
    <text evidence="6">The sequence shown here is derived from an EMBL/GenBank/DDBJ whole genome shotgun (WGS) entry which is preliminary data.</text>
</comment>
<dbReference type="PANTHER" id="PTHR34836">
    <property type="entry name" value="OS06G0188250 PROTEIN"/>
    <property type="match status" value="1"/>
</dbReference>
<evidence type="ECO:0000313" key="6">
    <source>
        <dbReference type="EMBL" id="KAL2494789.1"/>
    </source>
</evidence>
<evidence type="ECO:0000256" key="3">
    <source>
        <dbReference type="ARBA" id="ARBA00022989"/>
    </source>
</evidence>
<dbReference type="InterPro" id="IPR028082">
    <property type="entry name" value="Peripla_BP_I"/>
</dbReference>
<keyword evidence="6" id="KW-0675">Receptor</keyword>
<dbReference type="GO" id="GO:0016020">
    <property type="term" value="C:membrane"/>
    <property type="evidence" value="ECO:0007669"/>
    <property type="project" value="UniProtKB-SubCell"/>
</dbReference>
<dbReference type="InterPro" id="IPR001828">
    <property type="entry name" value="ANF_lig-bd_rcpt"/>
</dbReference>
<protein>
    <submittedName>
        <fullName evidence="6">Glutamate receptor 2.1</fullName>
    </submittedName>
</protein>
<keyword evidence="7" id="KW-1185">Reference proteome</keyword>
<dbReference type="EMBL" id="JBFOLJ010000011">
    <property type="protein sequence ID" value="KAL2494789.1"/>
    <property type="molecule type" value="Genomic_DNA"/>
</dbReference>
<comment type="subcellular location">
    <subcellularLocation>
        <location evidence="1">Membrane</location>
    </subcellularLocation>
</comment>
<dbReference type="InterPro" id="IPR015683">
    <property type="entry name" value="Ionotropic_Glu_rcpt"/>
</dbReference>
<organism evidence="6 7">
    <name type="scientific">Forsythia ovata</name>
    <dbReference type="NCBI Taxonomy" id="205694"/>
    <lineage>
        <taxon>Eukaryota</taxon>
        <taxon>Viridiplantae</taxon>
        <taxon>Streptophyta</taxon>
        <taxon>Embryophyta</taxon>
        <taxon>Tracheophyta</taxon>
        <taxon>Spermatophyta</taxon>
        <taxon>Magnoliopsida</taxon>
        <taxon>eudicotyledons</taxon>
        <taxon>Gunneridae</taxon>
        <taxon>Pentapetalae</taxon>
        <taxon>asterids</taxon>
        <taxon>lamiids</taxon>
        <taxon>Lamiales</taxon>
        <taxon>Oleaceae</taxon>
        <taxon>Forsythieae</taxon>
        <taxon>Forsythia</taxon>
    </lineage>
</organism>
<dbReference type="Proteomes" id="UP001604277">
    <property type="component" value="Unassembled WGS sequence"/>
</dbReference>
<dbReference type="AlphaFoldDB" id="A0ABD1S3Q0"/>
<evidence type="ECO:0000259" key="5">
    <source>
        <dbReference type="Pfam" id="PF01094"/>
    </source>
</evidence>
<keyword evidence="2" id="KW-0812">Transmembrane</keyword>
<name>A0ABD1S3Q0_9LAMI</name>
<proteinExistence type="predicted"/>
<evidence type="ECO:0000256" key="4">
    <source>
        <dbReference type="ARBA" id="ARBA00023136"/>
    </source>
</evidence>
<accession>A0ABD1S3Q0</accession>
<dbReference type="PANTHER" id="PTHR34836:SF1">
    <property type="entry name" value="OS09G0428600 PROTEIN"/>
    <property type="match status" value="1"/>
</dbReference>
<evidence type="ECO:0000256" key="2">
    <source>
        <dbReference type="ARBA" id="ARBA00022692"/>
    </source>
</evidence>
<gene>
    <name evidence="6" type="ORF">Fot_38546</name>
</gene>
<dbReference type="SUPFAM" id="SSF53822">
    <property type="entry name" value="Periplasmic binding protein-like I"/>
    <property type="match status" value="1"/>
</dbReference>
<evidence type="ECO:0000313" key="7">
    <source>
        <dbReference type="Proteomes" id="UP001604277"/>
    </source>
</evidence>
<feature type="domain" description="Receptor ligand binding region" evidence="5">
    <location>
        <begin position="30"/>
        <end position="278"/>
    </location>
</feature>
<dbReference type="Pfam" id="PF01094">
    <property type="entry name" value="ANF_receptor"/>
    <property type="match status" value="1"/>
</dbReference>
<evidence type="ECO:0000256" key="1">
    <source>
        <dbReference type="ARBA" id="ARBA00004370"/>
    </source>
</evidence>
<sequence>MGGSGFSCRCWKASARAGPFISRSFQYTAVDPGSMATDSREQINCIADIVNSYHWRKIIVIHEVNSYFANSGLLNTLSEALENVGAAIEYDMILLSFSSLSDPEGFVRQEAAKLMSKQSQVFIVLQSSLPLATHLFREAKQIGLMDRDYVWILTDSISDLLDSVDPSFISFTQGAIGIKYYYSESTREFLDYKDQFQKNFRLEYPDEDNSDPGIHALKAYDSITAIAKAVKGLGRDNTSNKKLLLNEIQSNNFIGLSGEIRFHGGKLDQKFTFKIVNIFGNRYKELGFWSSKFFSGSYLEEKSTWAVGVNSMNNCQAWQIGQGNWTESQKGGQCLLMQSP</sequence>
<keyword evidence="3" id="KW-1133">Transmembrane helix</keyword>
<dbReference type="Gene3D" id="3.40.50.2300">
    <property type="match status" value="1"/>
</dbReference>
<dbReference type="FunFam" id="3.40.50.2300:FF:000188">
    <property type="entry name" value="Glutamate receptor"/>
    <property type="match status" value="1"/>
</dbReference>
<keyword evidence="4" id="KW-0472">Membrane</keyword>
<reference evidence="7" key="1">
    <citation type="submission" date="2024-07" db="EMBL/GenBank/DDBJ databases">
        <title>Two chromosome-level genome assemblies of Korean endemic species Abeliophyllum distichum and Forsythia ovata (Oleaceae).</title>
        <authorList>
            <person name="Jang H."/>
        </authorList>
    </citation>
    <scope>NUCLEOTIDE SEQUENCE [LARGE SCALE GENOMIC DNA]</scope>
</reference>